<dbReference type="EMBL" id="CYRY02002169">
    <property type="protein sequence ID" value="VCW66829.1"/>
    <property type="molecule type" value="Genomic_DNA"/>
</dbReference>
<proteinExistence type="predicted"/>
<dbReference type="Proteomes" id="UP000269945">
    <property type="component" value="Unassembled WGS sequence"/>
</dbReference>
<protein>
    <submittedName>
        <fullName evidence="1">Uncharacterized protein</fullName>
    </submittedName>
</protein>
<sequence length="67" mass="7336">MSSQGPPRHFLSYLPVSSKTLHSGLIISPKTDILQMKFKVLHMICTVLPAKHLLSSPVSSHTTITVP</sequence>
<keyword evidence="2" id="KW-1185">Reference proteome</keyword>
<gene>
    <name evidence="1" type="ORF">BN2614_LOCUS2</name>
</gene>
<name>A0A9X9PUL2_GULGU</name>
<reference evidence="1 2" key="1">
    <citation type="submission" date="2018-10" db="EMBL/GenBank/DDBJ databases">
        <authorList>
            <person name="Ekblom R."/>
            <person name="Jareborg N."/>
        </authorList>
    </citation>
    <scope>NUCLEOTIDE SEQUENCE [LARGE SCALE GENOMIC DNA]</scope>
    <source>
        <tissue evidence="1">Muscle</tissue>
    </source>
</reference>
<organism evidence="1 2">
    <name type="scientific">Gulo gulo</name>
    <name type="common">Wolverine</name>
    <name type="synonym">Gluton</name>
    <dbReference type="NCBI Taxonomy" id="48420"/>
    <lineage>
        <taxon>Eukaryota</taxon>
        <taxon>Metazoa</taxon>
        <taxon>Chordata</taxon>
        <taxon>Craniata</taxon>
        <taxon>Vertebrata</taxon>
        <taxon>Euteleostomi</taxon>
        <taxon>Mammalia</taxon>
        <taxon>Eutheria</taxon>
        <taxon>Laurasiatheria</taxon>
        <taxon>Carnivora</taxon>
        <taxon>Caniformia</taxon>
        <taxon>Musteloidea</taxon>
        <taxon>Mustelidae</taxon>
        <taxon>Guloninae</taxon>
        <taxon>Gulo</taxon>
    </lineage>
</organism>
<evidence type="ECO:0000313" key="1">
    <source>
        <dbReference type="EMBL" id="VCW66829.1"/>
    </source>
</evidence>
<dbReference type="AlphaFoldDB" id="A0A9X9PUL2"/>
<evidence type="ECO:0000313" key="2">
    <source>
        <dbReference type="Proteomes" id="UP000269945"/>
    </source>
</evidence>
<accession>A0A9X9PUL2</accession>
<comment type="caution">
    <text evidence="1">The sequence shown here is derived from an EMBL/GenBank/DDBJ whole genome shotgun (WGS) entry which is preliminary data.</text>
</comment>